<name>A0ABT9VH59_9BACI</name>
<keyword evidence="2" id="KW-1185">Reference proteome</keyword>
<evidence type="ECO:0000313" key="1">
    <source>
        <dbReference type="EMBL" id="MDQ0160302.1"/>
    </source>
</evidence>
<reference evidence="1 2" key="1">
    <citation type="submission" date="2023-07" db="EMBL/GenBank/DDBJ databases">
        <title>Genomic Encyclopedia of Type Strains, Phase IV (KMG-IV): sequencing the most valuable type-strain genomes for metagenomic binning, comparative biology and taxonomic classification.</title>
        <authorList>
            <person name="Goeker M."/>
        </authorList>
    </citation>
    <scope>NUCLEOTIDE SEQUENCE [LARGE SCALE GENOMIC DNA]</scope>
    <source>
        <strain evidence="1 2">DSM 16460</strain>
    </source>
</reference>
<organism evidence="1 2">
    <name type="scientific">Alkalibacillus salilacus</name>
    <dbReference type="NCBI Taxonomy" id="284582"/>
    <lineage>
        <taxon>Bacteria</taxon>
        <taxon>Bacillati</taxon>
        <taxon>Bacillota</taxon>
        <taxon>Bacilli</taxon>
        <taxon>Bacillales</taxon>
        <taxon>Bacillaceae</taxon>
        <taxon>Alkalibacillus</taxon>
    </lineage>
</organism>
<protein>
    <submittedName>
        <fullName evidence="1">Uncharacterized protein</fullName>
    </submittedName>
</protein>
<evidence type="ECO:0000313" key="2">
    <source>
        <dbReference type="Proteomes" id="UP001224359"/>
    </source>
</evidence>
<dbReference type="EMBL" id="JAUSTQ010000010">
    <property type="protein sequence ID" value="MDQ0160302.1"/>
    <property type="molecule type" value="Genomic_DNA"/>
</dbReference>
<comment type="caution">
    <text evidence="1">The sequence shown here is derived from an EMBL/GenBank/DDBJ whole genome shotgun (WGS) entry which is preliminary data.</text>
</comment>
<gene>
    <name evidence="1" type="ORF">J2S77_002305</name>
</gene>
<proteinExistence type="predicted"/>
<sequence>MKVFVYPCFHPFGYELVSYYLLAGHDVVGKDVLDSDQSWHYYAMVARHARFTLVEDSSKEFEPFHEAFCINEHCDVIADRVSIIEIDEEG</sequence>
<dbReference type="Proteomes" id="UP001224359">
    <property type="component" value="Unassembled WGS sequence"/>
</dbReference>
<accession>A0ABT9VH59</accession>
<dbReference type="RefSeq" id="WP_306977462.1">
    <property type="nucleotide sequence ID" value="NZ_JAUSTQ010000010.1"/>
</dbReference>